<feature type="domain" description="Glycosyltransferase 2-like" evidence="9">
    <location>
        <begin position="199"/>
        <end position="411"/>
    </location>
</feature>
<dbReference type="SUPFAM" id="SSF53448">
    <property type="entry name" value="Nucleotide-diphospho-sugar transferases"/>
    <property type="match status" value="1"/>
</dbReference>
<keyword evidence="6 8" id="KW-0472">Membrane</keyword>
<feature type="transmembrane region" description="Helical" evidence="8">
    <location>
        <begin position="67"/>
        <end position="87"/>
    </location>
</feature>
<evidence type="ECO:0000256" key="8">
    <source>
        <dbReference type="SAM" id="Phobius"/>
    </source>
</evidence>
<feature type="transmembrane region" description="Helical" evidence="8">
    <location>
        <begin position="42"/>
        <end position="61"/>
    </location>
</feature>
<proteinExistence type="predicted"/>
<evidence type="ECO:0000256" key="1">
    <source>
        <dbReference type="ARBA" id="ARBA00004141"/>
    </source>
</evidence>
<dbReference type="OrthoDB" id="9806824at2"/>
<evidence type="ECO:0000256" key="3">
    <source>
        <dbReference type="ARBA" id="ARBA00022679"/>
    </source>
</evidence>
<keyword evidence="4 8" id="KW-0812">Transmembrane</keyword>
<gene>
    <name evidence="10" type="ORF">CLV34_1132</name>
</gene>
<dbReference type="GO" id="GO:0016757">
    <property type="term" value="F:glycosyltransferase activity"/>
    <property type="evidence" value="ECO:0007669"/>
    <property type="project" value="UniProtKB-KW"/>
</dbReference>
<dbReference type="InterPro" id="IPR050321">
    <property type="entry name" value="Glycosyltr_2/OpgH_subfam"/>
</dbReference>
<dbReference type="Gene3D" id="3.90.550.10">
    <property type="entry name" value="Spore Coat Polysaccharide Biosynthesis Protein SpsA, Chain A"/>
    <property type="match status" value="1"/>
</dbReference>
<evidence type="ECO:0000313" key="11">
    <source>
        <dbReference type="Proteomes" id="UP000231586"/>
    </source>
</evidence>
<evidence type="ECO:0000259" key="9">
    <source>
        <dbReference type="Pfam" id="PF13632"/>
    </source>
</evidence>
<organism evidence="10 11">
    <name type="scientific">Luteimicrobium subarcticum</name>
    <dbReference type="NCBI Taxonomy" id="620910"/>
    <lineage>
        <taxon>Bacteria</taxon>
        <taxon>Bacillati</taxon>
        <taxon>Actinomycetota</taxon>
        <taxon>Actinomycetes</taxon>
        <taxon>Micrococcales</taxon>
        <taxon>Luteimicrobium</taxon>
    </lineage>
</organism>
<dbReference type="CDD" id="cd06421">
    <property type="entry name" value="CESA_CelA_like"/>
    <property type="match status" value="1"/>
</dbReference>
<keyword evidence="3" id="KW-0808">Transferase</keyword>
<feature type="transmembrane region" description="Helical" evidence="8">
    <location>
        <begin position="361"/>
        <end position="379"/>
    </location>
</feature>
<evidence type="ECO:0000256" key="2">
    <source>
        <dbReference type="ARBA" id="ARBA00022676"/>
    </source>
</evidence>
<evidence type="ECO:0000256" key="4">
    <source>
        <dbReference type="ARBA" id="ARBA00022692"/>
    </source>
</evidence>
<dbReference type="InterPro" id="IPR001173">
    <property type="entry name" value="Glyco_trans_2-like"/>
</dbReference>
<dbReference type="RefSeq" id="WP_100349316.1">
    <property type="nucleotide sequence ID" value="NZ_PGTZ01000007.1"/>
</dbReference>
<evidence type="ECO:0000256" key="7">
    <source>
        <dbReference type="SAM" id="MobiDB-lite"/>
    </source>
</evidence>
<dbReference type="AlphaFoldDB" id="A0A2M8WRW5"/>
<evidence type="ECO:0000313" key="10">
    <source>
        <dbReference type="EMBL" id="PJI93658.1"/>
    </source>
</evidence>
<feature type="region of interest" description="Disordered" evidence="7">
    <location>
        <begin position="1"/>
        <end position="25"/>
    </location>
</feature>
<keyword evidence="5 8" id="KW-1133">Transmembrane helix</keyword>
<sequence>MTVTAPRHGRTRPVVRPPGAGDLPAPPTDAELYAYLGPQRRWVLVATDVAFVATMASLLVFTLRSWAFWPFLVFFALSVVGAVLSTASGLRRRRVSRADHEARLLLWPAGRAADDHPSVDVFLPTAGEPLTLLENTYRHVAALRWPGVLRVHVLDDADRPEVADAARAHGFVHHVRANRGELKKAGNLHAAYQRTDGDLVVVLDADFCPRPDLLDHLVPSFDDPTVGIVQSPQVFDTTARMGWVQRTAGAAQELFYRWIQPSRDAVGAAICVGTSAVYRRTALDANGGFARIAHSEDVYTGLQLQEHGYGLCYVPVQVSKGVCPDTTDSFLNQQYRWCLGAMSLLASRDFHRMAMTGRQRVAHWAGFLFYVTTALGVFLGELPGLVVLATDPRSVHPWAYLALLPAVWVRLVLVPGTSTTVWRFEVLRVQLLYSLTHVVAIVDTLRRREAAWVPTSAAVSARRRGGVPVRVARLGVVWLTTLLAGLVAALARATVTVGIGQVWVAGLLVALFAYVAVPVVVELWPLARGRVARPAVSPRSRARARARAGRRGASEHHLDRPLAWPESVAWTAVVVLVAIVASGQVHTVPLV</sequence>
<dbReference type="InterPro" id="IPR029044">
    <property type="entry name" value="Nucleotide-diphossugar_trans"/>
</dbReference>
<feature type="transmembrane region" description="Helical" evidence="8">
    <location>
        <begin position="471"/>
        <end position="491"/>
    </location>
</feature>
<feature type="transmembrane region" description="Helical" evidence="8">
    <location>
        <begin position="399"/>
        <end position="422"/>
    </location>
</feature>
<dbReference type="PANTHER" id="PTHR43867:SF2">
    <property type="entry name" value="CELLULOSE SYNTHASE CATALYTIC SUBUNIT A [UDP-FORMING]"/>
    <property type="match status" value="1"/>
</dbReference>
<dbReference type="GO" id="GO:0016020">
    <property type="term" value="C:membrane"/>
    <property type="evidence" value="ECO:0007669"/>
    <property type="project" value="UniProtKB-SubCell"/>
</dbReference>
<comment type="caution">
    <text evidence="10">The sequence shown here is derived from an EMBL/GenBank/DDBJ whole genome shotgun (WGS) entry which is preliminary data.</text>
</comment>
<name>A0A2M8WRW5_9MICO</name>
<dbReference type="Proteomes" id="UP000231586">
    <property type="component" value="Unassembled WGS sequence"/>
</dbReference>
<protein>
    <submittedName>
        <fullName evidence="10">Cellulose synthase (UDP-forming)</fullName>
    </submittedName>
</protein>
<feature type="transmembrane region" description="Helical" evidence="8">
    <location>
        <begin position="503"/>
        <end position="524"/>
    </location>
</feature>
<evidence type="ECO:0000256" key="5">
    <source>
        <dbReference type="ARBA" id="ARBA00022989"/>
    </source>
</evidence>
<evidence type="ECO:0000256" key="6">
    <source>
        <dbReference type="ARBA" id="ARBA00023136"/>
    </source>
</evidence>
<dbReference type="PANTHER" id="PTHR43867">
    <property type="entry name" value="CELLULOSE SYNTHASE CATALYTIC SUBUNIT A [UDP-FORMING]"/>
    <property type="match status" value="1"/>
</dbReference>
<reference evidence="10 11" key="1">
    <citation type="submission" date="2017-11" db="EMBL/GenBank/DDBJ databases">
        <title>Genomic Encyclopedia of Archaeal and Bacterial Type Strains, Phase II (KMG-II): From Individual Species to Whole Genera.</title>
        <authorList>
            <person name="Goeker M."/>
        </authorList>
    </citation>
    <scope>NUCLEOTIDE SEQUENCE [LARGE SCALE GENOMIC DNA]</scope>
    <source>
        <strain evidence="10 11">DSM 22413</strain>
    </source>
</reference>
<dbReference type="EMBL" id="PGTZ01000007">
    <property type="protein sequence ID" value="PJI93658.1"/>
    <property type="molecule type" value="Genomic_DNA"/>
</dbReference>
<comment type="subcellular location">
    <subcellularLocation>
        <location evidence="1">Membrane</location>
        <topology evidence="1">Multi-pass membrane protein</topology>
    </subcellularLocation>
</comment>
<keyword evidence="2" id="KW-0328">Glycosyltransferase</keyword>
<accession>A0A2M8WRW5</accession>
<keyword evidence="11" id="KW-1185">Reference proteome</keyword>
<dbReference type="Pfam" id="PF13632">
    <property type="entry name" value="Glyco_trans_2_3"/>
    <property type="match status" value="1"/>
</dbReference>